<dbReference type="InterPro" id="IPR011029">
    <property type="entry name" value="DEATH-like_dom_sf"/>
</dbReference>
<dbReference type="InterPro" id="IPR001315">
    <property type="entry name" value="CARD"/>
</dbReference>
<dbReference type="SMART" id="SM00114">
    <property type="entry name" value="CARD"/>
    <property type="match status" value="1"/>
</dbReference>
<evidence type="ECO:0000313" key="5">
    <source>
        <dbReference type="Proteomes" id="UP000887566"/>
    </source>
</evidence>
<evidence type="ECO:0000259" key="4">
    <source>
        <dbReference type="PROSITE" id="PS50209"/>
    </source>
</evidence>
<protein>
    <submittedName>
        <fullName evidence="6">CARD domain-containing protein</fullName>
    </submittedName>
</protein>
<dbReference type="InterPro" id="IPR050425">
    <property type="entry name" value="NAD(P)_dehydrat-like"/>
</dbReference>
<dbReference type="InterPro" id="IPR027267">
    <property type="entry name" value="AH/BAR_dom_sf"/>
</dbReference>
<evidence type="ECO:0000256" key="1">
    <source>
        <dbReference type="ARBA" id="ARBA00023002"/>
    </source>
</evidence>
<dbReference type="Proteomes" id="UP000887566">
    <property type="component" value="Unplaced"/>
</dbReference>
<dbReference type="SUPFAM" id="SSF51735">
    <property type="entry name" value="NAD(P)-binding Rossmann-fold domains"/>
    <property type="match status" value="1"/>
</dbReference>
<dbReference type="Gene3D" id="3.40.50.720">
    <property type="entry name" value="NAD(P)-binding Rossmann-like Domain"/>
    <property type="match status" value="1"/>
</dbReference>
<keyword evidence="1" id="KW-0560">Oxidoreductase</keyword>
<dbReference type="CDD" id="cd05227">
    <property type="entry name" value="AR_SDR_e"/>
    <property type="match status" value="1"/>
</dbReference>
<dbReference type="Pfam" id="PF01370">
    <property type="entry name" value="Epimerase"/>
    <property type="match status" value="1"/>
</dbReference>
<evidence type="ECO:0000313" key="6">
    <source>
        <dbReference type="WBParaSite" id="PSAMB.scaffold345size55476.g4829.t1"/>
    </source>
</evidence>
<organism evidence="5 6">
    <name type="scientific">Plectus sambesii</name>
    <dbReference type="NCBI Taxonomy" id="2011161"/>
    <lineage>
        <taxon>Eukaryota</taxon>
        <taxon>Metazoa</taxon>
        <taxon>Ecdysozoa</taxon>
        <taxon>Nematoda</taxon>
        <taxon>Chromadorea</taxon>
        <taxon>Plectida</taxon>
        <taxon>Plectina</taxon>
        <taxon>Plectoidea</taxon>
        <taxon>Plectidae</taxon>
        <taxon>Plectus</taxon>
    </lineage>
</organism>
<dbReference type="PROSITE" id="PS50209">
    <property type="entry name" value="CARD"/>
    <property type="match status" value="1"/>
</dbReference>
<dbReference type="AlphaFoldDB" id="A0A914WAE4"/>
<proteinExistence type="inferred from homology"/>
<dbReference type="WBParaSite" id="PSAMB.scaffold345size55476.g4829.t1">
    <property type="protein sequence ID" value="PSAMB.scaffold345size55476.g4829.t1"/>
    <property type="gene ID" value="PSAMB.scaffold345size55476.g4829"/>
</dbReference>
<dbReference type="SUPFAM" id="SSF103657">
    <property type="entry name" value="BAR/IMD domain-like"/>
    <property type="match status" value="1"/>
</dbReference>
<keyword evidence="3" id="KW-0175">Coiled coil</keyword>
<accession>A0A914WAE4</accession>
<evidence type="ECO:0000256" key="2">
    <source>
        <dbReference type="ARBA" id="ARBA00023445"/>
    </source>
</evidence>
<dbReference type="FunFam" id="3.40.50.720:FF:000336">
    <property type="entry name" value="Aldehyde reductase"/>
    <property type="match status" value="1"/>
</dbReference>
<dbReference type="GO" id="GO:0042981">
    <property type="term" value="P:regulation of apoptotic process"/>
    <property type="evidence" value="ECO:0007669"/>
    <property type="project" value="InterPro"/>
</dbReference>
<feature type="domain" description="CARD" evidence="4">
    <location>
        <begin position="200"/>
        <end position="296"/>
    </location>
</feature>
<reference evidence="6" key="1">
    <citation type="submission" date="2022-11" db="UniProtKB">
        <authorList>
            <consortium name="WormBaseParasite"/>
        </authorList>
    </citation>
    <scope>IDENTIFICATION</scope>
</reference>
<dbReference type="SUPFAM" id="SSF47986">
    <property type="entry name" value="DEATH domain"/>
    <property type="match status" value="1"/>
</dbReference>
<comment type="similarity">
    <text evidence="2">Belongs to the NAD(P)-dependent epimerase/dehydratase family. Dihydroflavonol-4-reductase subfamily.</text>
</comment>
<feature type="coiled-coil region" evidence="3">
    <location>
        <begin position="112"/>
        <end position="175"/>
    </location>
</feature>
<dbReference type="InterPro" id="IPR036291">
    <property type="entry name" value="NAD(P)-bd_dom_sf"/>
</dbReference>
<dbReference type="GO" id="GO:0016616">
    <property type="term" value="F:oxidoreductase activity, acting on the CH-OH group of donors, NAD or NADP as acceptor"/>
    <property type="evidence" value="ECO:0007669"/>
    <property type="project" value="TreeGrafter"/>
</dbReference>
<dbReference type="Pfam" id="PF00619">
    <property type="entry name" value="CARD"/>
    <property type="match status" value="1"/>
</dbReference>
<evidence type="ECO:0000256" key="3">
    <source>
        <dbReference type="SAM" id="Coils"/>
    </source>
</evidence>
<dbReference type="PANTHER" id="PTHR10366:SF564">
    <property type="entry name" value="STEROL-4-ALPHA-CARBOXYLATE 3-DEHYDROGENASE, DECARBOXYLATING"/>
    <property type="match status" value="1"/>
</dbReference>
<dbReference type="Gene3D" id="1.10.533.10">
    <property type="entry name" value="Death Domain, Fas"/>
    <property type="match status" value="1"/>
</dbReference>
<sequence>MYGHVIESYPDIFLSGNDALFLHGKCHLKNACKEKAHLYKIDVRKLFQKESNSIEETMTQEQRQMSSLETLYAKFFNLCLKWKKEMKDKVQNCKEAVIDTCEKMFSEVREDFYKLKKEIEFLRLQLEESQQQHQQQLQQQQQQHQQQLQQQLDEMQDMKQQIQALEQLTNKGMAETIVLTNNAVERNLTSRYMAQESTTQHASRRMMPEKDKKTLTNNLSTLCTDMNPTGLLILLEEHEIFANCDIQEIKAAATPFERNACLIHKLQTRSSKGLPLFIQALRDTKQEALADLLEGNRQESQGKQEDIMILPQSAEPMPDLSTVKVMVTGASGFLGLHCVKTLLDTGYSVRGTVRSVSNAQKVQPVKDVDKYGRLELMEADLKQPNSWKAAVKGVDYILHVASPFPPPGTVDDSIITTAVEGVLHVFKAAAASDSTVKRIVLTSSVVAIAEGHKYDPKQVLTEKDWTDVTSSHTGSYEKSKTLAERAAWDFVRDNKGHQFELAVVNPGFIVGPLLSAVEGGTSATIITRFLLNQMPAVPRLNMPCIDVRDCAMAHVRAMTAPEAAGHRHICANQPSYWMTDLATDLAAEFRPLGYPVPTRQIPQMVACFLGIFMKDAKAVAPRINQIISLDNSRLRTVLGMTDLTPQKKSVIDMAH</sequence>
<name>A0A914WAE4_9BILA</name>
<dbReference type="InterPro" id="IPR001509">
    <property type="entry name" value="Epimerase_deHydtase"/>
</dbReference>
<keyword evidence="5" id="KW-1185">Reference proteome</keyword>
<dbReference type="PANTHER" id="PTHR10366">
    <property type="entry name" value="NAD DEPENDENT EPIMERASE/DEHYDRATASE"/>
    <property type="match status" value="1"/>
</dbReference>